<protein>
    <recommendedName>
        <fullName evidence="3">DUF2163 domain-containing protein</fullName>
    </recommendedName>
</protein>
<dbReference type="RefSeq" id="WP_184269037.1">
    <property type="nucleotide sequence ID" value="NZ_JACHKY010000002.1"/>
</dbReference>
<name>A0A7W7IP97_9CAUL</name>
<keyword evidence="2" id="KW-1185">Reference proteome</keyword>
<organism evidence="1 2">
    <name type="scientific">Brevundimonas bullata</name>
    <dbReference type="NCBI Taxonomy" id="13160"/>
    <lineage>
        <taxon>Bacteria</taxon>
        <taxon>Pseudomonadati</taxon>
        <taxon>Pseudomonadota</taxon>
        <taxon>Alphaproteobacteria</taxon>
        <taxon>Caulobacterales</taxon>
        <taxon>Caulobacteraceae</taxon>
        <taxon>Brevundimonas</taxon>
    </lineage>
</organism>
<dbReference type="AlphaFoldDB" id="A0A7W7IP97"/>
<sequence length="213" mass="22626">MDAASIAARKQPVAWIVQLLKWETADFTLRLSTGGFIPWGSEVFLARDPTYGVLGELPTFEDGIDSQTTRATLTIIPPDQAGFAAVADGKHAKSLIQVWDATLDGDTGLLIGTPDLLFRGIVDFPRVINGESWEVVLECGTEEALLNEPNEDRRLSNPFHQSVWPGELGLAYVTGLGRKVYWRANSPAGSGGGGYVSGGGNGGGGGFANQASY</sequence>
<evidence type="ECO:0000313" key="2">
    <source>
        <dbReference type="Proteomes" id="UP000539957"/>
    </source>
</evidence>
<dbReference type="Proteomes" id="UP000539957">
    <property type="component" value="Unassembled WGS sequence"/>
</dbReference>
<gene>
    <name evidence="1" type="ORF">HNP32_001745</name>
</gene>
<dbReference type="EMBL" id="JACHKY010000002">
    <property type="protein sequence ID" value="MBB4798021.1"/>
    <property type="molecule type" value="Genomic_DNA"/>
</dbReference>
<reference evidence="1 2" key="1">
    <citation type="submission" date="2020-08" db="EMBL/GenBank/DDBJ databases">
        <title>Functional genomics of gut bacteria from endangered species of beetles.</title>
        <authorList>
            <person name="Carlos-Shanley C."/>
        </authorList>
    </citation>
    <scope>NUCLEOTIDE SEQUENCE [LARGE SCALE GENOMIC DNA]</scope>
    <source>
        <strain evidence="1 2">S00123</strain>
    </source>
</reference>
<proteinExistence type="predicted"/>
<evidence type="ECO:0000313" key="1">
    <source>
        <dbReference type="EMBL" id="MBB4798021.1"/>
    </source>
</evidence>
<accession>A0A7W7IP97</accession>
<evidence type="ECO:0008006" key="3">
    <source>
        <dbReference type="Google" id="ProtNLM"/>
    </source>
</evidence>
<comment type="caution">
    <text evidence="1">The sequence shown here is derived from an EMBL/GenBank/DDBJ whole genome shotgun (WGS) entry which is preliminary data.</text>
</comment>